<dbReference type="Gene3D" id="3.30.420.10">
    <property type="entry name" value="Ribonuclease H-like superfamily/Ribonuclease H"/>
    <property type="match status" value="1"/>
</dbReference>
<proteinExistence type="predicted"/>
<dbReference type="VEuPathDB" id="MicrosporidiaDB:M153_43500001042"/>
<accession>A0A0R0M0N2</accession>
<dbReference type="Proteomes" id="UP000051530">
    <property type="component" value="Unassembled WGS sequence"/>
</dbReference>
<evidence type="ECO:0000259" key="1">
    <source>
        <dbReference type="Pfam" id="PF17921"/>
    </source>
</evidence>
<protein>
    <submittedName>
        <fullName evidence="2">Putative LTR retrotransposon</fullName>
    </submittedName>
</protein>
<name>A0A0R0M0N2_9MICR</name>
<dbReference type="AlphaFoldDB" id="A0A0R0M0N2"/>
<comment type="caution">
    <text evidence="2">The sequence shown here is derived from an EMBL/GenBank/DDBJ whole genome shotgun (WGS) entry which is preliminary data.</text>
</comment>
<gene>
    <name evidence="2" type="ORF">M153_43500001042</name>
</gene>
<dbReference type="PANTHER" id="PTHR37984">
    <property type="entry name" value="PROTEIN CBG26694"/>
    <property type="match status" value="1"/>
</dbReference>
<dbReference type="InterPro" id="IPR050951">
    <property type="entry name" value="Retrovirus_Pol_polyprotein"/>
</dbReference>
<dbReference type="OrthoDB" id="425619at2759"/>
<dbReference type="InterPro" id="IPR036397">
    <property type="entry name" value="RNaseH_sf"/>
</dbReference>
<reference evidence="2 3" key="1">
    <citation type="submission" date="2015-07" db="EMBL/GenBank/DDBJ databases">
        <title>The genome of Pseudoloma neurophilia, a relevant intracellular parasite of the zebrafish.</title>
        <authorList>
            <person name="Ndikumana S."/>
            <person name="Pelin A."/>
            <person name="Sanders J."/>
            <person name="Corradi N."/>
        </authorList>
    </citation>
    <scope>NUCLEOTIDE SEQUENCE [LARGE SCALE GENOMIC DNA]</scope>
    <source>
        <strain evidence="2 3">MK1</strain>
    </source>
</reference>
<dbReference type="Pfam" id="PF17921">
    <property type="entry name" value="Integrase_H2C2"/>
    <property type="match status" value="1"/>
</dbReference>
<dbReference type="PANTHER" id="PTHR37984:SF5">
    <property type="entry name" value="PROTEIN NYNRIN-LIKE"/>
    <property type="match status" value="1"/>
</dbReference>
<keyword evidence="3" id="KW-1185">Reference proteome</keyword>
<evidence type="ECO:0000313" key="2">
    <source>
        <dbReference type="EMBL" id="KRH92567.1"/>
    </source>
</evidence>
<dbReference type="Gene3D" id="1.10.340.70">
    <property type="match status" value="1"/>
</dbReference>
<dbReference type="EMBL" id="LGUB01000828">
    <property type="protein sequence ID" value="KRH92567.1"/>
    <property type="molecule type" value="Genomic_DNA"/>
</dbReference>
<dbReference type="SUPFAM" id="SSF53098">
    <property type="entry name" value="Ribonuclease H-like"/>
    <property type="match status" value="1"/>
</dbReference>
<dbReference type="InterPro" id="IPR012337">
    <property type="entry name" value="RNaseH-like_sf"/>
</dbReference>
<feature type="non-terminal residue" evidence="2">
    <location>
        <position position="1"/>
    </location>
</feature>
<feature type="domain" description="Integrase zinc-binding" evidence="1">
    <location>
        <begin position="2"/>
        <end position="40"/>
    </location>
</feature>
<dbReference type="GO" id="GO:0003676">
    <property type="term" value="F:nucleic acid binding"/>
    <property type="evidence" value="ECO:0007669"/>
    <property type="project" value="InterPro"/>
</dbReference>
<dbReference type="InterPro" id="IPR041588">
    <property type="entry name" value="Integrase_H2C2"/>
</dbReference>
<evidence type="ECO:0000313" key="3">
    <source>
        <dbReference type="Proteomes" id="UP000051530"/>
    </source>
</evidence>
<sequence length="105" mass="12503">LLHRGVEYVYQEIKRKYYWPNIKKQIELVLKKCEVCKKYNIKKGSKGEFVISNRSFEKVALDLIDMRQKGAHILVGIDYFSRFIVTKTIKDKSSKTVFDVIKEWI</sequence>
<organism evidence="2 3">
    <name type="scientific">Pseudoloma neurophilia</name>
    <dbReference type="NCBI Taxonomy" id="146866"/>
    <lineage>
        <taxon>Eukaryota</taxon>
        <taxon>Fungi</taxon>
        <taxon>Fungi incertae sedis</taxon>
        <taxon>Microsporidia</taxon>
        <taxon>Pseudoloma</taxon>
    </lineage>
</organism>